<evidence type="ECO:0000256" key="5">
    <source>
        <dbReference type="ARBA" id="ARBA00026121"/>
    </source>
</evidence>
<evidence type="ECO:0000259" key="8">
    <source>
        <dbReference type="Pfam" id="PF00501"/>
    </source>
</evidence>
<dbReference type="InterPro" id="IPR020845">
    <property type="entry name" value="AMP-binding_CS"/>
</dbReference>
<comment type="subcellular location">
    <subcellularLocation>
        <location evidence="1">Membrane</location>
        <topology evidence="1">Peripheral membrane protein</topology>
    </subcellularLocation>
</comment>
<dbReference type="GO" id="GO:0016874">
    <property type="term" value="F:ligase activity"/>
    <property type="evidence" value="ECO:0007669"/>
    <property type="project" value="UniProtKB-KW"/>
</dbReference>
<evidence type="ECO:0000313" key="11">
    <source>
        <dbReference type="Proteomes" id="UP001224392"/>
    </source>
</evidence>
<dbReference type="Pfam" id="PF00501">
    <property type="entry name" value="AMP-binding"/>
    <property type="match status" value="1"/>
</dbReference>
<dbReference type="InterPro" id="IPR050237">
    <property type="entry name" value="ATP-dep_AMP-bd_enzyme"/>
</dbReference>
<dbReference type="InterPro" id="IPR042099">
    <property type="entry name" value="ANL_N_sf"/>
</dbReference>
<dbReference type="EMBL" id="BSYJ01000001">
    <property type="protein sequence ID" value="GMG86128.1"/>
    <property type="molecule type" value="Genomic_DNA"/>
</dbReference>
<dbReference type="PANTHER" id="PTHR43767:SF8">
    <property type="entry name" value="LONG-CHAIN-FATTY-ACID--COA LIGASE"/>
    <property type="match status" value="1"/>
</dbReference>
<evidence type="ECO:0000256" key="3">
    <source>
        <dbReference type="ARBA" id="ARBA00022598"/>
    </source>
</evidence>
<accession>A0ABQ6LVL7</accession>
<dbReference type="InterPro" id="IPR045851">
    <property type="entry name" value="AMP-bd_C_sf"/>
</dbReference>
<dbReference type="Gene3D" id="3.30.300.30">
    <property type="match status" value="1"/>
</dbReference>
<comment type="pathway">
    <text evidence="2">Lipid metabolism; fatty acid beta-oxidation.</text>
</comment>
<comment type="caution">
    <text evidence="10">The sequence shown here is derived from an EMBL/GenBank/DDBJ whole genome shotgun (WGS) entry which is preliminary data.</text>
</comment>
<dbReference type="PROSITE" id="PS00455">
    <property type="entry name" value="AMP_BINDING"/>
    <property type="match status" value="1"/>
</dbReference>
<keyword evidence="11" id="KW-1185">Reference proteome</keyword>
<evidence type="ECO:0000256" key="4">
    <source>
        <dbReference type="ARBA" id="ARBA00023136"/>
    </source>
</evidence>
<dbReference type="EC" id="6.2.1.3" evidence="5"/>
<feature type="domain" description="AMP-binding enzyme C-terminal" evidence="9">
    <location>
        <begin position="457"/>
        <end position="531"/>
    </location>
</feature>
<dbReference type="Proteomes" id="UP001224392">
    <property type="component" value="Unassembled WGS sequence"/>
</dbReference>
<dbReference type="Pfam" id="PF13193">
    <property type="entry name" value="AMP-binding_C"/>
    <property type="match status" value="1"/>
</dbReference>
<evidence type="ECO:0000256" key="2">
    <source>
        <dbReference type="ARBA" id="ARBA00005005"/>
    </source>
</evidence>
<proteinExistence type="predicted"/>
<evidence type="ECO:0000256" key="7">
    <source>
        <dbReference type="ARBA" id="ARBA00042773"/>
    </source>
</evidence>
<sequence length="540" mass="58724">MDKKKMLETELDYAQKMLQKINDKGDRNLVEAFDRAISEHRERTAFSCLGQDLSFLELDRNSKAFAAFLHASDIKPGSRIALQMPNILAYPIVVWGALRAGVVIVNTNPMYTERELRHQFTDAGIDALVLFEGCLAVTAPVAEELGVRLVVVAGALKPDSSQVLPQGCPDRYVALGTALATPNTATIETTNVSMESLAVLQYTGGTTGPSKGAMLTHGNLFASAWQTTSALDENERSDGIVIAPMPLYHIYGFTWNVISCCMNGVHSVLIPDPRNLDSLVQAMRAYRFTGFAGVNTLFAGLMRHPQFDEIDFSYLRGSIAGGAALVTSVAEEWERRTGSKLFEGYAMSETSSSLTCNTPDANQIGTVGKPLPAMEVKVIDSEGADLGIEKVGELAVRGPQVLKGYWNRPAETAAAVDSDGWFRTGDVAVIQADGFLRIVDRIKDMILVSGFNVYPNEIEDVLTAHPDVFECAAVGVADERTGEAIKVFVVPSGAARDAEVLRDYCRRQLTAYKVPKHIAFVDALPKSAVGKVLRRELRTP</sequence>
<evidence type="ECO:0000313" key="10">
    <source>
        <dbReference type="EMBL" id="GMG86128.1"/>
    </source>
</evidence>
<gene>
    <name evidence="10" type="primary">fadD2</name>
    <name evidence="10" type="ORF">MNKW57_04490</name>
</gene>
<reference evidence="10 11" key="1">
    <citation type="submission" date="2023-04" db="EMBL/GenBank/DDBJ databases">
        <title>Marinobulbifer ophiurae gen. nov., sp. Nov., isolate from tissue of brittle star Ophioplocus japonicus.</title>
        <authorList>
            <person name="Kawano K."/>
            <person name="Sawayama S."/>
            <person name="Nakagawa S."/>
        </authorList>
    </citation>
    <scope>NUCLEOTIDE SEQUENCE [LARGE SCALE GENOMIC DNA]</scope>
    <source>
        <strain evidence="10 11">NKW57</strain>
    </source>
</reference>
<evidence type="ECO:0000256" key="1">
    <source>
        <dbReference type="ARBA" id="ARBA00004170"/>
    </source>
</evidence>
<dbReference type="CDD" id="cd05936">
    <property type="entry name" value="FC-FACS_FadD_like"/>
    <property type="match status" value="1"/>
</dbReference>
<organism evidence="10 11">
    <name type="scientific">Biformimicrobium ophioploci</name>
    <dbReference type="NCBI Taxonomy" id="3036711"/>
    <lineage>
        <taxon>Bacteria</taxon>
        <taxon>Pseudomonadati</taxon>
        <taxon>Pseudomonadota</taxon>
        <taxon>Gammaproteobacteria</taxon>
        <taxon>Cellvibrionales</taxon>
        <taxon>Microbulbiferaceae</taxon>
        <taxon>Biformimicrobium</taxon>
    </lineage>
</organism>
<protein>
    <recommendedName>
        <fullName evidence="6">Long-chain-fatty-acid--CoA ligase</fullName>
        <ecNumber evidence="5">6.2.1.3</ecNumber>
    </recommendedName>
    <alternativeName>
        <fullName evidence="7">Long-chain acyl-CoA synthetase</fullName>
    </alternativeName>
</protein>
<dbReference type="SUPFAM" id="SSF56801">
    <property type="entry name" value="Acetyl-CoA synthetase-like"/>
    <property type="match status" value="1"/>
</dbReference>
<name>A0ABQ6LVL7_9GAMM</name>
<keyword evidence="3 10" id="KW-0436">Ligase</keyword>
<dbReference type="InterPro" id="IPR025110">
    <property type="entry name" value="AMP-bd_C"/>
</dbReference>
<dbReference type="InterPro" id="IPR000873">
    <property type="entry name" value="AMP-dep_synth/lig_dom"/>
</dbReference>
<evidence type="ECO:0000256" key="6">
    <source>
        <dbReference type="ARBA" id="ARBA00039545"/>
    </source>
</evidence>
<feature type="domain" description="AMP-dependent synthetase/ligase" evidence="8">
    <location>
        <begin position="33"/>
        <end position="406"/>
    </location>
</feature>
<dbReference type="RefSeq" id="WP_285762634.1">
    <property type="nucleotide sequence ID" value="NZ_BSYJ01000001.1"/>
</dbReference>
<evidence type="ECO:0000259" key="9">
    <source>
        <dbReference type="Pfam" id="PF13193"/>
    </source>
</evidence>
<dbReference type="PANTHER" id="PTHR43767">
    <property type="entry name" value="LONG-CHAIN-FATTY-ACID--COA LIGASE"/>
    <property type="match status" value="1"/>
</dbReference>
<keyword evidence="4" id="KW-0472">Membrane</keyword>
<dbReference type="Gene3D" id="3.40.50.12780">
    <property type="entry name" value="N-terminal domain of ligase-like"/>
    <property type="match status" value="1"/>
</dbReference>